<dbReference type="PANTHER" id="PTHR38700:SF1">
    <property type="entry name" value="PH DOMAIN-CONTAINING PROTEIN"/>
    <property type="match status" value="1"/>
</dbReference>
<feature type="compositionally biased region" description="Polar residues" evidence="1">
    <location>
        <begin position="97"/>
        <end position="106"/>
    </location>
</feature>
<gene>
    <name evidence="2" type="ORF">VP1G_07459</name>
</gene>
<dbReference type="SUPFAM" id="SSF54236">
    <property type="entry name" value="Ubiquitin-like"/>
    <property type="match status" value="1"/>
</dbReference>
<evidence type="ECO:0000313" key="2">
    <source>
        <dbReference type="EMBL" id="KUI60222.1"/>
    </source>
</evidence>
<dbReference type="Proteomes" id="UP000078576">
    <property type="component" value="Unassembled WGS sequence"/>
</dbReference>
<feature type="compositionally biased region" description="Pro residues" evidence="1">
    <location>
        <begin position="130"/>
        <end position="139"/>
    </location>
</feature>
<feature type="compositionally biased region" description="Low complexity" evidence="1">
    <location>
        <begin position="880"/>
        <end position="900"/>
    </location>
</feature>
<feature type="compositionally biased region" description="Basic and acidic residues" evidence="1">
    <location>
        <begin position="772"/>
        <end position="785"/>
    </location>
</feature>
<sequence length="1000" mass="108469">MPTEAQKVSRYRALRGKSVSESRKVIDDALGDTKQDPLNQPGSLMRRSAFGSRVMKRRSKTLSQIDTSGIQDITAHFPLPPVPHVLLSPKEHAVTSRPNAAISPSSPVLEKEQGHLERVEDSGKPHEPTRVPPPPPFTFPLPTAVTTDAAIDGNSDADWDQREPEEQKGRLDEEEAARLADRLEAETDRILAEQKKLDIARLHQQLLANHPAVSLTTTPTKPKSPILEKLNFFNRGRSSKAATLSPTSSTTASVDISRAQSLDPALTPRAFFETGGPCMLMTPPLSPMSLNQAPERNVIVRYRGLSVNLNVVADTSTVDILFQASDSVTHTINTAASVVYECYAQLGLERRLRRYERIRDVLNSWDRDTQNTLLILPSISADSDRDLDISSVSTSQMPPGGFVLQLHHSSRPGKWNKRWITLSENGQILSSKRAAPGKDSQRLCHLSDYDIYTLMSKSTSPTEQAGVKSASSVFKNLKPPKKFVYAVKSQQKTMSHGDTANFVHFFCTDDPTVAHKFHASVHAWRSWYMVKARREVQRQRLLDAEKDKPPQIMSVKHKMLKSVSHVKVPGQGHRIRVSVDETPYTIGEFQPLVDLQRFDKPIDEFGKDWIPDPRLSTMISPDEIIAAATANVDAAAATDAAAASSAATTTATTTTAPDVVTPAATPTVEEVVMTGLWGTSPEAQERRRKQAEVLRKASASAEAAQRQPAVNGSQPGVSIAVLSPSEATTPSASPTKSHSQGSSSQDSSSSDPSSSSSPKPEPRSWLPSASEHTAKIKAEQERLERLYTPPRQQQPQRPSTSSGIAHSQRHAHSQQHGHQQYSPPYARQSVRQGGGSKRGAYPPGLGDMAGHVRAASQWADLNGSPSSSRPRFLEVPDGRSGMSMAAMSGSPRKPSSPSSGHMINSRPSTSGGERGRQGGLGHQQLRSRTGSVSSMRRVYGGIGAPPLGSLPPVPPMPPMPEYIRPVTRDGCGGGGSLSVGSSPARTMSRDVARSLTGRHV</sequence>
<proteinExistence type="predicted"/>
<feature type="compositionally biased region" description="Basic and acidic residues" evidence="1">
    <location>
        <begin position="159"/>
        <end position="174"/>
    </location>
</feature>
<dbReference type="InterPro" id="IPR029071">
    <property type="entry name" value="Ubiquitin-like_domsf"/>
</dbReference>
<feature type="compositionally biased region" description="Polar residues" evidence="1">
    <location>
        <begin position="901"/>
        <end position="910"/>
    </location>
</feature>
<feature type="compositionally biased region" description="Basic and acidic residues" evidence="1">
    <location>
        <begin position="109"/>
        <end position="129"/>
    </location>
</feature>
<evidence type="ECO:0000313" key="3">
    <source>
        <dbReference type="Proteomes" id="UP000078576"/>
    </source>
</evidence>
<dbReference type="Gene3D" id="2.30.29.30">
    <property type="entry name" value="Pleckstrin-homology domain (PH domain)/Phosphotyrosine-binding domain (PTB)"/>
    <property type="match status" value="1"/>
</dbReference>
<keyword evidence="3" id="KW-1185">Reference proteome</keyword>
<protein>
    <recommendedName>
        <fullName evidence="4">PH domain-containing protein</fullName>
    </recommendedName>
</protein>
<dbReference type="EMBL" id="KN714746">
    <property type="protein sequence ID" value="KUI60222.1"/>
    <property type="molecule type" value="Genomic_DNA"/>
</dbReference>
<organism evidence="2 3">
    <name type="scientific">Cytospora mali</name>
    <name type="common">Apple Valsa canker fungus</name>
    <name type="synonym">Valsa mali</name>
    <dbReference type="NCBI Taxonomy" id="578113"/>
    <lineage>
        <taxon>Eukaryota</taxon>
        <taxon>Fungi</taxon>
        <taxon>Dikarya</taxon>
        <taxon>Ascomycota</taxon>
        <taxon>Pezizomycotina</taxon>
        <taxon>Sordariomycetes</taxon>
        <taxon>Sordariomycetidae</taxon>
        <taxon>Diaporthales</taxon>
        <taxon>Cytosporaceae</taxon>
        <taxon>Cytospora</taxon>
    </lineage>
</organism>
<feature type="region of interest" description="Disordered" evidence="1">
    <location>
        <begin position="97"/>
        <end position="174"/>
    </location>
</feature>
<feature type="compositionally biased region" description="Low complexity" evidence="1">
    <location>
        <begin position="789"/>
        <end position="798"/>
    </location>
</feature>
<feature type="region of interest" description="Disordered" evidence="1">
    <location>
        <begin position="1"/>
        <end position="44"/>
    </location>
</feature>
<evidence type="ECO:0008006" key="4">
    <source>
        <dbReference type="Google" id="ProtNLM"/>
    </source>
</evidence>
<dbReference type="Gene3D" id="3.10.20.90">
    <property type="entry name" value="Phosphatidylinositol 3-kinase Catalytic Subunit, Chain A, domain 1"/>
    <property type="match status" value="1"/>
</dbReference>
<feature type="compositionally biased region" description="Low complexity" evidence="1">
    <location>
        <begin position="723"/>
        <end position="758"/>
    </location>
</feature>
<dbReference type="InterPro" id="IPR011993">
    <property type="entry name" value="PH-like_dom_sf"/>
</dbReference>
<dbReference type="PANTHER" id="PTHR38700">
    <property type="entry name" value="YALI0E22418P"/>
    <property type="match status" value="1"/>
</dbReference>
<feature type="region of interest" description="Disordered" evidence="1">
    <location>
        <begin position="674"/>
        <end position="1000"/>
    </location>
</feature>
<dbReference type="OrthoDB" id="43122at2759"/>
<name>A0A194V892_CYTMA</name>
<accession>A0A194V892</accession>
<feature type="compositionally biased region" description="Basic and acidic residues" evidence="1">
    <location>
        <begin position="18"/>
        <end position="35"/>
    </location>
</feature>
<reference evidence="3" key="1">
    <citation type="submission" date="2014-12" db="EMBL/GenBank/DDBJ databases">
        <title>Genome Sequence of Valsa Canker Pathogens Uncovers a Specific Adaption of Colonization on Woody Bark.</title>
        <authorList>
            <person name="Yin Z."/>
            <person name="Liu H."/>
            <person name="Gao X."/>
            <person name="Li Z."/>
            <person name="Song N."/>
            <person name="Ke X."/>
            <person name="Dai Q."/>
            <person name="Wu Y."/>
            <person name="Sun Y."/>
            <person name="Xu J.-R."/>
            <person name="Kang Z.K."/>
            <person name="Wang L."/>
            <person name="Huang L."/>
        </authorList>
    </citation>
    <scope>NUCLEOTIDE SEQUENCE [LARGE SCALE GENOMIC DNA]</scope>
    <source>
        <strain evidence="3">SXYL134</strain>
    </source>
</reference>
<dbReference type="STRING" id="694573.A0A194V892"/>
<evidence type="ECO:0000256" key="1">
    <source>
        <dbReference type="SAM" id="MobiDB-lite"/>
    </source>
</evidence>
<dbReference type="AlphaFoldDB" id="A0A194V892"/>
<feature type="compositionally biased region" description="Pro residues" evidence="1">
    <location>
        <begin position="948"/>
        <end position="960"/>
    </location>
</feature>